<evidence type="ECO:0000256" key="2">
    <source>
        <dbReference type="HAMAP-Rule" id="MF_00048"/>
    </source>
</evidence>
<organism evidence="3 4">
    <name type="scientific">Helicobacter gastrofelis</name>
    <dbReference type="NCBI Taxonomy" id="2849642"/>
    <lineage>
        <taxon>Bacteria</taxon>
        <taxon>Pseudomonadati</taxon>
        <taxon>Campylobacterota</taxon>
        <taxon>Epsilonproteobacteria</taxon>
        <taxon>Campylobacterales</taxon>
        <taxon>Helicobacteraceae</taxon>
        <taxon>Helicobacter</taxon>
    </lineage>
</organism>
<dbReference type="PANTHER" id="PTHR34039:SF1">
    <property type="entry name" value="UPF0102 PROTEIN YRAN"/>
    <property type="match status" value="1"/>
</dbReference>
<dbReference type="EMBL" id="AP024819">
    <property type="protein sequence ID" value="BCZ19313.1"/>
    <property type="molecule type" value="Genomic_DNA"/>
</dbReference>
<sequence>MNTRGQLAEDLACQYLQKHGCAIICRNFFSPYGEIDIIALKDEVLHFIEVKSRAKDEPLYAVTPSKLQKIQQTIGFYFQKNPSDDLAFCIDVLTLKGELPNCQFEWIQNIIF</sequence>
<gene>
    <name evidence="3" type="ORF">NHP190012_09550</name>
</gene>
<dbReference type="SUPFAM" id="SSF52980">
    <property type="entry name" value="Restriction endonuclease-like"/>
    <property type="match status" value="1"/>
</dbReference>
<comment type="similarity">
    <text evidence="1 2">Belongs to the UPF0102 family.</text>
</comment>
<protein>
    <recommendedName>
        <fullName evidence="2">UPF0102 protein NHP190012_09550</fullName>
    </recommendedName>
</protein>
<accession>A0ABN6I752</accession>
<keyword evidence="4" id="KW-1185">Reference proteome</keyword>
<name>A0ABN6I752_9HELI</name>
<reference evidence="3 4" key="1">
    <citation type="submission" date="2021-07" db="EMBL/GenBank/DDBJ databases">
        <title>Novel Helicobacter sp. Isolated from a cat.</title>
        <authorList>
            <person name="Rimbara E."/>
            <person name="Suzuki M."/>
        </authorList>
    </citation>
    <scope>NUCLEOTIDE SEQUENCE [LARGE SCALE GENOMIC DNA]</scope>
    <source>
        <strain evidence="4">NHP19-012</strain>
    </source>
</reference>
<dbReference type="NCBIfam" id="NF009152">
    <property type="entry name" value="PRK12497.2-4"/>
    <property type="match status" value="1"/>
</dbReference>
<evidence type="ECO:0000256" key="1">
    <source>
        <dbReference type="ARBA" id="ARBA00006738"/>
    </source>
</evidence>
<dbReference type="Proteomes" id="UP000826146">
    <property type="component" value="Chromosome"/>
</dbReference>
<dbReference type="Gene3D" id="3.40.1350.10">
    <property type="match status" value="1"/>
</dbReference>
<dbReference type="InterPro" id="IPR011335">
    <property type="entry name" value="Restrct_endonuc-II-like"/>
</dbReference>
<dbReference type="Pfam" id="PF02021">
    <property type="entry name" value="UPF0102"/>
    <property type="match status" value="1"/>
</dbReference>
<dbReference type="InterPro" id="IPR003509">
    <property type="entry name" value="UPF0102_YraN-like"/>
</dbReference>
<dbReference type="HAMAP" id="MF_00048">
    <property type="entry name" value="UPF0102"/>
    <property type="match status" value="1"/>
</dbReference>
<evidence type="ECO:0000313" key="3">
    <source>
        <dbReference type="EMBL" id="BCZ19313.1"/>
    </source>
</evidence>
<dbReference type="InterPro" id="IPR011856">
    <property type="entry name" value="tRNA_endonuc-like_dom_sf"/>
</dbReference>
<proteinExistence type="inferred from homology"/>
<dbReference type="RefSeq" id="WP_221271151.1">
    <property type="nucleotide sequence ID" value="NZ_AP024819.1"/>
</dbReference>
<dbReference type="PANTHER" id="PTHR34039">
    <property type="entry name" value="UPF0102 PROTEIN YRAN"/>
    <property type="match status" value="1"/>
</dbReference>
<evidence type="ECO:0000313" key="4">
    <source>
        <dbReference type="Proteomes" id="UP000826146"/>
    </source>
</evidence>